<evidence type="ECO:0000256" key="1">
    <source>
        <dbReference type="SAM" id="MobiDB-lite"/>
    </source>
</evidence>
<keyword evidence="4" id="KW-1185">Reference proteome</keyword>
<reference evidence="3 4" key="1">
    <citation type="journal article" date="2019" name="Sci. Rep.">
        <title>Orb-weaving spider Araneus ventricosus genome elucidates the spidroin gene catalogue.</title>
        <authorList>
            <person name="Kono N."/>
            <person name="Nakamura H."/>
            <person name="Ohtoshi R."/>
            <person name="Moran D.A.P."/>
            <person name="Shinohara A."/>
            <person name="Yoshida Y."/>
            <person name="Fujiwara M."/>
            <person name="Mori M."/>
            <person name="Tomita M."/>
            <person name="Arakawa K."/>
        </authorList>
    </citation>
    <scope>NUCLEOTIDE SEQUENCE [LARGE SCALE GENOMIC DNA]</scope>
</reference>
<feature type="chain" id="PRO_5021239000" description="Secreted protein" evidence="2">
    <location>
        <begin position="17"/>
        <end position="132"/>
    </location>
</feature>
<proteinExistence type="predicted"/>
<name>A0A4Y2NMI4_ARAVE</name>
<accession>A0A4Y2NMI4</accession>
<feature type="compositionally biased region" description="Basic residues" evidence="1">
    <location>
        <begin position="43"/>
        <end position="55"/>
    </location>
</feature>
<organism evidence="3 4">
    <name type="scientific">Araneus ventricosus</name>
    <name type="common">Orbweaver spider</name>
    <name type="synonym">Epeira ventricosa</name>
    <dbReference type="NCBI Taxonomy" id="182803"/>
    <lineage>
        <taxon>Eukaryota</taxon>
        <taxon>Metazoa</taxon>
        <taxon>Ecdysozoa</taxon>
        <taxon>Arthropoda</taxon>
        <taxon>Chelicerata</taxon>
        <taxon>Arachnida</taxon>
        <taxon>Araneae</taxon>
        <taxon>Araneomorphae</taxon>
        <taxon>Entelegynae</taxon>
        <taxon>Araneoidea</taxon>
        <taxon>Araneidae</taxon>
        <taxon>Araneus</taxon>
    </lineage>
</organism>
<dbReference type="EMBL" id="BGPR01009399">
    <property type="protein sequence ID" value="GBN39770.1"/>
    <property type="molecule type" value="Genomic_DNA"/>
</dbReference>
<evidence type="ECO:0000313" key="4">
    <source>
        <dbReference type="Proteomes" id="UP000499080"/>
    </source>
</evidence>
<dbReference type="Proteomes" id="UP000499080">
    <property type="component" value="Unassembled WGS sequence"/>
</dbReference>
<feature type="region of interest" description="Disordered" evidence="1">
    <location>
        <begin position="39"/>
        <end position="58"/>
    </location>
</feature>
<protein>
    <recommendedName>
        <fullName evidence="5">Secreted protein</fullName>
    </recommendedName>
</protein>
<evidence type="ECO:0000313" key="3">
    <source>
        <dbReference type="EMBL" id="GBN39770.1"/>
    </source>
</evidence>
<feature type="signal peptide" evidence="2">
    <location>
        <begin position="1"/>
        <end position="16"/>
    </location>
</feature>
<sequence length="132" mass="14481">MSGLWAVASVLPVQYAFWLSSSTLERATQPPYSACGHLPFSPAKKRKRNMRKSCKKSPVPKAHVLGIYCRRNSTSRTAGGRIPTQDAYAITTALRNCTEVSVQSTSFDLRSFTNVSLECCSHRTNPRAIGTG</sequence>
<comment type="caution">
    <text evidence="3">The sequence shown here is derived from an EMBL/GenBank/DDBJ whole genome shotgun (WGS) entry which is preliminary data.</text>
</comment>
<evidence type="ECO:0000256" key="2">
    <source>
        <dbReference type="SAM" id="SignalP"/>
    </source>
</evidence>
<evidence type="ECO:0008006" key="5">
    <source>
        <dbReference type="Google" id="ProtNLM"/>
    </source>
</evidence>
<gene>
    <name evidence="3" type="ORF">AVEN_4419_1</name>
</gene>
<keyword evidence="2" id="KW-0732">Signal</keyword>
<dbReference type="AlphaFoldDB" id="A0A4Y2NMI4"/>